<dbReference type="InterPro" id="IPR015943">
    <property type="entry name" value="WD40/YVTN_repeat-like_dom_sf"/>
</dbReference>
<dbReference type="PANTHER" id="PTHR47197">
    <property type="entry name" value="PROTEIN NIRF"/>
    <property type="match status" value="1"/>
</dbReference>
<name>A0ABT0B898_9SPHN</name>
<evidence type="ECO:0000313" key="1">
    <source>
        <dbReference type="EMBL" id="MCJ2181262.1"/>
    </source>
</evidence>
<dbReference type="Gene3D" id="2.130.10.10">
    <property type="entry name" value="YVTN repeat-like/Quinoprotein amine dehydrogenase"/>
    <property type="match status" value="2"/>
</dbReference>
<organism evidence="1 2">
    <name type="scientific">Novosphingobium organovorum</name>
    <dbReference type="NCBI Taxonomy" id="2930092"/>
    <lineage>
        <taxon>Bacteria</taxon>
        <taxon>Pseudomonadati</taxon>
        <taxon>Pseudomonadota</taxon>
        <taxon>Alphaproteobacteria</taxon>
        <taxon>Sphingomonadales</taxon>
        <taxon>Sphingomonadaceae</taxon>
        <taxon>Novosphingobium</taxon>
    </lineage>
</organism>
<keyword evidence="2" id="KW-1185">Reference proteome</keyword>
<accession>A0ABT0B898</accession>
<dbReference type="EMBL" id="JALHLF010000001">
    <property type="protein sequence ID" value="MCJ2181262.1"/>
    <property type="molecule type" value="Genomic_DNA"/>
</dbReference>
<dbReference type="RefSeq" id="WP_244016373.1">
    <property type="nucleotide sequence ID" value="NZ_JALHLF010000001.1"/>
</dbReference>
<dbReference type="SUPFAM" id="SSF50969">
    <property type="entry name" value="YVTN repeat-like/Quinoprotein amine dehydrogenase"/>
    <property type="match status" value="1"/>
</dbReference>
<gene>
    <name evidence="1" type="ORF">MTR62_00845</name>
</gene>
<reference evidence="1" key="1">
    <citation type="submission" date="2022-03" db="EMBL/GenBank/DDBJ databases">
        <title>Identification of a novel bacterium isolated from mangrove sediments.</title>
        <authorList>
            <person name="Pan X."/>
        </authorList>
    </citation>
    <scope>NUCLEOTIDE SEQUENCE</scope>
    <source>
        <strain evidence="1">B1949</strain>
    </source>
</reference>
<dbReference type="InterPro" id="IPR011044">
    <property type="entry name" value="Quino_amine_DH_bsu"/>
</dbReference>
<proteinExistence type="predicted"/>
<evidence type="ECO:0000313" key="2">
    <source>
        <dbReference type="Proteomes" id="UP001162881"/>
    </source>
</evidence>
<dbReference type="InterPro" id="IPR051200">
    <property type="entry name" value="Host-pathogen_enzymatic-act"/>
</dbReference>
<protein>
    <recommendedName>
        <fullName evidence="3">YncE family protein</fullName>
    </recommendedName>
</protein>
<sequence>MIANVAGFGLIAVEKKAGRVVFLDPATLGCTTILDGLPPKPHELLIPPRSAKAYVPIFGDGIHGDNPNPGNTIAVIDLAERRLVRLIDISPYKAPHTARLGANGLIYCCCEASGAVVVIDPARDVMVGAIAIGSTNVHRLATVPGRDRLVTEAEEDGLLSLVAFKGSHGSVIRELTVPGGTNGIAAAPTRPLVLATAGDSPRLHLVDRDDFTLTRTIALPGHRQKGQIVRYRPDGEIVAVIGNFDPVASFYDADLNHLFTAQAGEKPLDGAFSPDGQTFLVCNEDSDTTSVIDLRTGQTREHVAVDCGFEVMAYFPLPPASHTRHLPR</sequence>
<evidence type="ECO:0008006" key="3">
    <source>
        <dbReference type="Google" id="ProtNLM"/>
    </source>
</evidence>
<dbReference type="Proteomes" id="UP001162881">
    <property type="component" value="Unassembled WGS sequence"/>
</dbReference>
<dbReference type="PANTHER" id="PTHR47197:SF3">
    <property type="entry name" value="DIHYDRO-HEME D1 DEHYDROGENASE"/>
    <property type="match status" value="1"/>
</dbReference>
<comment type="caution">
    <text evidence="1">The sequence shown here is derived from an EMBL/GenBank/DDBJ whole genome shotgun (WGS) entry which is preliminary data.</text>
</comment>